<dbReference type="InterPro" id="IPR040256">
    <property type="entry name" value="At4g02000-like"/>
</dbReference>
<dbReference type="PANTHER" id="PTHR31286:SF178">
    <property type="entry name" value="DUF4283 DOMAIN-CONTAINING PROTEIN"/>
    <property type="match status" value="1"/>
</dbReference>
<gene>
    <name evidence="3" type="ORF">TAV2_LOCUS21963</name>
</gene>
<dbReference type="Proteomes" id="UP000836841">
    <property type="component" value="Chromosome 6"/>
</dbReference>
<evidence type="ECO:0000259" key="2">
    <source>
        <dbReference type="Pfam" id="PF14392"/>
    </source>
</evidence>
<feature type="region of interest" description="Disordered" evidence="1">
    <location>
        <begin position="132"/>
        <end position="200"/>
    </location>
</feature>
<evidence type="ECO:0000256" key="1">
    <source>
        <dbReference type="SAM" id="MobiDB-lite"/>
    </source>
</evidence>
<evidence type="ECO:0000313" key="3">
    <source>
        <dbReference type="EMBL" id="CAH2070433.1"/>
    </source>
</evidence>
<dbReference type="EMBL" id="OU466862">
    <property type="protein sequence ID" value="CAH2070433.1"/>
    <property type="molecule type" value="Genomic_DNA"/>
</dbReference>
<dbReference type="PANTHER" id="PTHR31286">
    <property type="entry name" value="GLYCINE-RICH CELL WALL STRUCTURAL PROTEIN 1.8-LIKE"/>
    <property type="match status" value="1"/>
</dbReference>
<dbReference type="InterPro" id="IPR025836">
    <property type="entry name" value="Zn_knuckle_CX2CX4HX4C"/>
</dbReference>
<protein>
    <recommendedName>
        <fullName evidence="2">Zinc knuckle CX2CX4HX4C domain-containing protein</fullName>
    </recommendedName>
</protein>
<evidence type="ECO:0000313" key="4">
    <source>
        <dbReference type="Proteomes" id="UP000836841"/>
    </source>
</evidence>
<organism evidence="3 4">
    <name type="scientific">Thlaspi arvense</name>
    <name type="common">Field penny-cress</name>
    <dbReference type="NCBI Taxonomy" id="13288"/>
    <lineage>
        <taxon>Eukaryota</taxon>
        <taxon>Viridiplantae</taxon>
        <taxon>Streptophyta</taxon>
        <taxon>Embryophyta</taxon>
        <taxon>Tracheophyta</taxon>
        <taxon>Spermatophyta</taxon>
        <taxon>Magnoliopsida</taxon>
        <taxon>eudicotyledons</taxon>
        <taxon>Gunneridae</taxon>
        <taxon>Pentapetalae</taxon>
        <taxon>rosids</taxon>
        <taxon>malvids</taxon>
        <taxon>Brassicales</taxon>
        <taxon>Brassicaceae</taxon>
        <taxon>Thlaspideae</taxon>
        <taxon>Thlaspi</taxon>
    </lineage>
</organism>
<dbReference type="Pfam" id="PF14392">
    <property type="entry name" value="zf-CCHC_4"/>
    <property type="match status" value="1"/>
</dbReference>
<name>A0AAU9SU10_THLAR</name>
<reference evidence="3 4" key="1">
    <citation type="submission" date="2022-03" db="EMBL/GenBank/DDBJ databases">
        <authorList>
            <person name="Nunn A."/>
            <person name="Chopra R."/>
            <person name="Nunn A."/>
            <person name="Contreras Garrido A."/>
        </authorList>
    </citation>
    <scope>NUCLEOTIDE SEQUENCE [LARGE SCALE GENOMIC DNA]</scope>
</reference>
<dbReference type="AlphaFoldDB" id="A0AAU9SU10"/>
<feature type="domain" description="Zinc knuckle CX2CX4HX4C" evidence="2">
    <location>
        <begin position="37"/>
        <end position="84"/>
    </location>
</feature>
<accession>A0AAU9SU10</accession>
<feature type="compositionally biased region" description="Low complexity" evidence="1">
    <location>
        <begin position="184"/>
        <end position="193"/>
    </location>
</feature>
<proteinExistence type="predicted"/>
<sequence>MGMPLHFWVDTSFMSIGEAIGEVQVIDLDGGRVQLRIDAFKALIFNTIVEFQGGIETMVKLRFERLYAFCRECNSPCHDSGKCPLLYPKRERQEKHRYKDDRNQGEAASYKGALQDKMGSLGSVSDLQLSTEASVQGKGKGKVSEYQEGRNGQTYGTRFGGDKSGGPRQPGRVFPPKEMRQRFRGSSRGISRGNNVLTQK</sequence>
<keyword evidence="4" id="KW-1185">Reference proteome</keyword>